<reference evidence="1 2" key="1">
    <citation type="submission" date="2017-05" db="EMBL/GenBank/DDBJ databases">
        <title>The isolation and characterization of 16 novel Shigella-infecting phages from the environment.</title>
        <authorList>
            <person name="Doore S.M."/>
            <person name="Schrad J.R."/>
            <person name="Dover J.A."/>
            <person name="Parent K.N."/>
        </authorList>
    </citation>
    <scope>NUCLEOTIDE SEQUENCE [LARGE SCALE GENOMIC DNA]</scope>
</reference>
<proteinExistence type="predicted"/>
<sequence length="41" mass="4673">MKIFDFKAFNDAQVMSKSAVKERCSTDWAVAMYLLKKSLGL</sequence>
<evidence type="ECO:0000313" key="1">
    <source>
        <dbReference type="EMBL" id="ATE85744.1"/>
    </source>
</evidence>
<dbReference type="Proteomes" id="UP000222681">
    <property type="component" value="Segment"/>
</dbReference>
<name>A0A291AXL1_9CAUD</name>
<organism evidence="1 2">
    <name type="scientific">Shigella phage Sf12</name>
    <dbReference type="NCBI Taxonomy" id="2024315"/>
    <lineage>
        <taxon>Viruses</taxon>
        <taxon>Duplodnaviria</taxon>
        <taxon>Heunggongvirae</taxon>
        <taxon>Uroviricota</taxon>
        <taxon>Caudoviricetes</taxon>
        <taxon>Drexlerviridae</taxon>
        <taxon>Rogunavirinae</taxon>
        <taxon>Eastlansingvirus</taxon>
        <taxon>Eastlansingvirus Sf12</taxon>
    </lineage>
</organism>
<dbReference type="EMBL" id="MF158039">
    <property type="protein sequence ID" value="ATE85744.1"/>
    <property type="molecule type" value="Genomic_DNA"/>
</dbReference>
<gene>
    <name evidence="1" type="ORF">Sf12_gp18</name>
</gene>
<evidence type="ECO:0000313" key="2">
    <source>
        <dbReference type="Proteomes" id="UP000222681"/>
    </source>
</evidence>
<protein>
    <submittedName>
        <fullName evidence="1">Uncharacterized protein</fullName>
    </submittedName>
</protein>
<accession>A0A291AXL1</accession>
<keyword evidence="2" id="KW-1185">Reference proteome</keyword>